<dbReference type="STRING" id="1036808.A0A0C2YLQ0"/>
<protein>
    <recommendedName>
        <fullName evidence="1">Heterokaryon incompatibility domain-containing protein</fullName>
    </recommendedName>
</protein>
<keyword evidence="3" id="KW-1185">Reference proteome</keyword>
<dbReference type="HOGENOM" id="CLU_000288_138_6_1"/>
<name>A0A0C2YLQ0_9AGAM</name>
<evidence type="ECO:0000313" key="3">
    <source>
        <dbReference type="Proteomes" id="UP000053989"/>
    </source>
</evidence>
<dbReference type="PANTHER" id="PTHR10622">
    <property type="entry name" value="HET DOMAIN-CONTAINING PROTEIN"/>
    <property type="match status" value="1"/>
</dbReference>
<dbReference type="Pfam" id="PF06985">
    <property type="entry name" value="HET"/>
    <property type="match status" value="1"/>
</dbReference>
<dbReference type="AlphaFoldDB" id="A0A0C2YLQ0"/>
<proteinExistence type="predicted"/>
<dbReference type="InterPro" id="IPR010730">
    <property type="entry name" value="HET"/>
</dbReference>
<dbReference type="OrthoDB" id="2232847at2759"/>
<evidence type="ECO:0000259" key="1">
    <source>
        <dbReference type="Pfam" id="PF06985"/>
    </source>
</evidence>
<feature type="domain" description="Heterokaryon incompatibility" evidence="1">
    <location>
        <begin position="18"/>
        <end position="108"/>
    </location>
</feature>
<reference evidence="2 3" key="1">
    <citation type="submission" date="2014-04" db="EMBL/GenBank/DDBJ databases">
        <authorList>
            <consortium name="DOE Joint Genome Institute"/>
            <person name="Kuo A."/>
            <person name="Kohler A."/>
            <person name="Nagy L.G."/>
            <person name="Floudas D."/>
            <person name="Copeland A."/>
            <person name="Barry K.W."/>
            <person name="Cichocki N."/>
            <person name="Veneault-Fourrey C."/>
            <person name="LaButti K."/>
            <person name="Lindquist E.A."/>
            <person name="Lipzen A."/>
            <person name="Lundell T."/>
            <person name="Morin E."/>
            <person name="Murat C."/>
            <person name="Sun H."/>
            <person name="Tunlid A."/>
            <person name="Henrissat B."/>
            <person name="Grigoriev I.V."/>
            <person name="Hibbett D.S."/>
            <person name="Martin F."/>
            <person name="Nordberg H.P."/>
            <person name="Cantor M.N."/>
            <person name="Hua S.X."/>
        </authorList>
    </citation>
    <scope>NUCLEOTIDE SEQUENCE [LARGE SCALE GENOMIC DNA]</scope>
    <source>
        <strain evidence="2 3">Foug A</strain>
    </source>
</reference>
<evidence type="ECO:0000313" key="2">
    <source>
        <dbReference type="EMBL" id="KIM50633.1"/>
    </source>
</evidence>
<dbReference type="Proteomes" id="UP000053989">
    <property type="component" value="Unassembled WGS sequence"/>
</dbReference>
<accession>A0A0C2YLQ0</accession>
<dbReference type="EMBL" id="KN822362">
    <property type="protein sequence ID" value="KIM50633.1"/>
    <property type="molecule type" value="Genomic_DNA"/>
</dbReference>
<sequence>MVLPKSLIREAVSTYFRYVTLSHRWGKFEPLLRDIDGRVVYDLDPTDGLSKLQSFCLACCRHGYLWAWSDTCCIDKESSAELQETIGSMFSWYRQSALTMVHLADVSDMGGLTSSVWFKRGWTLQELLAPHTMLFFTRDWLLYRRSSSNHKKDSAILDELEQATSITSQYLTDFHPGVDDARSRLQWASMRCTTRPEDIAYSLLGVFSLHIPVLYGESAENALGRLLAEVISKSGDTSILDWVGQSSVFHSCFPATITPYQSLPVSLPDLTRPPSIRRICNLFFLRSARKMLHALSDLPLAKFANFRLILPCIVHRIKAITVTRVDTSTSTHVHQIQATGLSPTGIALSERLENTAKGVPYVLIHPWHPNLLHPVINTDDTSWLTRLEQPFSALLLKELPHKEYRRVALFCHILACPTNSVGVLKGKVNTLTIV</sequence>
<dbReference type="PANTHER" id="PTHR10622:SF10">
    <property type="entry name" value="HET DOMAIN-CONTAINING PROTEIN"/>
    <property type="match status" value="1"/>
</dbReference>
<organism evidence="2 3">
    <name type="scientific">Scleroderma citrinum Foug A</name>
    <dbReference type="NCBI Taxonomy" id="1036808"/>
    <lineage>
        <taxon>Eukaryota</taxon>
        <taxon>Fungi</taxon>
        <taxon>Dikarya</taxon>
        <taxon>Basidiomycota</taxon>
        <taxon>Agaricomycotina</taxon>
        <taxon>Agaricomycetes</taxon>
        <taxon>Agaricomycetidae</taxon>
        <taxon>Boletales</taxon>
        <taxon>Sclerodermatineae</taxon>
        <taxon>Sclerodermataceae</taxon>
        <taxon>Scleroderma</taxon>
    </lineage>
</organism>
<gene>
    <name evidence="2" type="ORF">SCLCIDRAFT_1174851</name>
</gene>
<dbReference type="InParanoid" id="A0A0C2YLQ0"/>
<reference evidence="3" key="2">
    <citation type="submission" date="2015-01" db="EMBL/GenBank/DDBJ databases">
        <title>Evolutionary Origins and Diversification of the Mycorrhizal Mutualists.</title>
        <authorList>
            <consortium name="DOE Joint Genome Institute"/>
            <consortium name="Mycorrhizal Genomics Consortium"/>
            <person name="Kohler A."/>
            <person name="Kuo A."/>
            <person name="Nagy L.G."/>
            <person name="Floudas D."/>
            <person name="Copeland A."/>
            <person name="Barry K.W."/>
            <person name="Cichocki N."/>
            <person name="Veneault-Fourrey C."/>
            <person name="LaButti K."/>
            <person name="Lindquist E.A."/>
            <person name="Lipzen A."/>
            <person name="Lundell T."/>
            <person name="Morin E."/>
            <person name="Murat C."/>
            <person name="Riley R."/>
            <person name="Ohm R."/>
            <person name="Sun H."/>
            <person name="Tunlid A."/>
            <person name="Henrissat B."/>
            <person name="Grigoriev I.V."/>
            <person name="Hibbett D.S."/>
            <person name="Martin F."/>
        </authorList>
    </citation>
    <scope>NUCLEOTIDE SEQUENCE [LARGE SCALE GENOMIC DNA]</scope>
    <source>
        <strain evidence="3">Foug A</strain>
    </source>
</reference>